<organism evidence="1 2">
    <name type="scientific">Ensete ventricosum</name>
    <name type="common">Abyssinian banana</name>
    <name type="synonym">Musa ensete</name>
    <dbReference type="NCBI Taxonomy" id="4639"/>
    <lineage>
        <taxon>Eukaryota</taxon>
        <taxon>Viridiplantae</taxon>
        <taxon>Streptophyta</taxon>
        <taxon>Embryophyta</taxon>
        <taxon>Tracheophyta</taxon>
        <taxon>Spermatophyta</taxon>
        <taxon>Magnoliopsida</taxon>
        <taxon>Liliopsida</taxon>
        <taxon>Zingiberales</taxon>
        <taxon>Musaceae</taxon>
        <taxon>Ensete</taxon>
    </lineage>
</organism>
<dbReference type="AlphaFoldDB" id="A0A426Y398"/>
<name>A0A426Y398_ENSVE</name>
<proteinExistence type="predicted"/>
<gene>
    <name evidence="1" type="ORF">B296_00015116</name>
</gene>
<dbReference type="EMBL" id="AMZH03015469">
    <property type="protein sequence ID" value="RRT46001.1"/>
    <property type="molecule type" value="Genomic_DNA"/>
</dbReference>
<dbReference type="Proteomes" id="UP000287651">
    <property type="component" value="Unassembled WGS sequence"/>
</dbReference>
<evidence type="ECO:0000313" key="1">
    <source>
        <dbReference type="EMBL" id="RRT46001.1"/>
    </source>
</evidence>
<reference evidence="1 2" key="1">
    <citation type="journal article" date="2014" name="Agronomy (Basel)">
        <title>A Draft Genome Sequence for Ensete ventricosum, the Drought-Tolerant Tree Against Hunger.</title>
        <authorList>
            <person name="Harrison J."/>
            <person name="Moore K.A."/>
            <person name="Paszkiewicz K."/>
            <person name="Jones T."/>
            <person name="Grant M."/>
            <person name="Ambacheew D."/>
            <person name="Muzemil S."/>
            <person name="Studholme D.J."/>
        </authorList>
    </citation>
    <scope>NUCLEOTIDE SEQUENCE [LARGE SCALE GENOMIC DNA]</scope>
</reference>
<sequence length="71" mass="7629">MASQGATLVLRASWFNCSSWIRAKEITAIRVEAHVVAIVRVACEGGGVDDDYRDNKIAALIPDDKTPDGAL</sequence>
<evidence type="ECO:0000313" key="2">
    <source>
        <dbReference type="Proteomes" id="UP000287651"/>
    </source>
</evidence>
<comment type="caution">
    <text evidence="1">The sequence shown here is derived from an EMBL/GenBank/DDBJ whole genome shotgun (WGS) entry which is preliminary data.</text>
</comment>
<protein>
    <submittedName>
        <fullName evidence="1">Uncharacterized protein</fullName>
    </submittedName>
</protein>
<accession>A0A426Y398</accession>